<evidence type="ECO:0000313" key="2">
    <source>
        <dbReference type="EMBL" id="RLJ62794.1"/>
    </source>
</evidence>
<dbReference type="AlphaFoldDB" id="A0A497XA12"/>
<name>A0A497XA12_9PROT</name>
<accession>A0A497XA12</accession>
<dbReference type="Proteomes" id="UP000268908">
    <property type="component" value="Unassembled WGS sequence"/>
</dbReference>
<sequence>MNPSRRRTLQAACGALLLSVVAHSRSASGETLIRINVPGPDALPFLPIDLIPGLNFDREVGVRDQPGGIRAIEDMLAGNADLAALLKTLPGIFSPDARFSIPQIGETDVFLRAAMPGLKLTSAHSLIDARWAGQRQ</sequence>
<feature type="chain" id="PRO_5019811495" evidence="1">
    <location>
        <begin position="25"/>
        <end position="136"/>
    </location>
</feature>
<reference evidence="2 3" key="1">
    <citation type="submission" date="2018-10" db="EMBL/GenBank/DDBJ databases">
        <title>Genomic Encyclopedia of Type Strains, Phase IV (KMG-IV): sequencing the most valuable type-strain genomes for metagenomic binning, comparative biology and taxonomic classification.</title>
        <authorList>
            <person name="Goeker M."/>
        </authorList>
    </citation>
    <scope>NUCLEOTIDE SEQUENCE [LARGE SCALE GENOMIC DNA]</scope>
    <source>
        <strain evidence="2 3">DSM 26916</strain>
    </source>
</reference>
<proteinExistence type="predicted"/>
<evidence type="ECO:0000256" key="1">
    <source>
        <dbReference type="SAM" id="SignalP"/>
    </source>
</evidence>
<protein>
    <submittedName>
        <fullName evidence="2">Uncharacterized protein</fullName>
    </submittedName>
</protein>
<organism evidence="2 3">
    <name type="scientific">Sulfurisoma sediminicola</name>
    <dbReference type="NCBI Taxonomy" id="1381557"/>
    <lineage>
        <taxon>Bacteria</taxon>
        <taxon>Pseudomonadati</taxon>
        <taxon>Pseudomonadota</taxon>
        <taxon>Betaproteobacteria</taxon>
        <taxon>Nitrosomonadales</taxon>
        <taxon>Sterolibacteriaceae</taxon>
        <taxon>Sulfurisoma</taxon>
    </lineage>
</organism>
<dbReference type="EMBL" id="RCCI01000007">
    <property type="protein sequence ID" value="RLJ62794.1"/>
    <property type="molecule type" value="Genomic_DNA"/>
</dbReference>
<evidence type="ECO:0000313" key="3">
    <source>
        <dbReference type="Proteomes" id="UP000268908"/>
    </source>
</evidence>
<dbReference type="RefSeq" id="WP_124962471.1">
    <property type="nucleotide sequence ID" value="NZ_BHVV01000008.1"/>
</dbReference>
<comment type="caution">
    <text evidence="2">The sequence shown here is derived from an EMBL/GenBank/DDBJ whole genome shotgun (WGS) entry which is preliminary data.</text>
</comment>
<gene>
    <name evidence="2" type="ORF">DFR35_2611</name>
</gene>
<keyword evidence="3" id="KW-1185">Reference proteome</keyword>
<feature type="signal peptide" evidence="1">
    <location>
        <begin position="1"/>
        <end position="24"/>
    </location>
</feature>
<keyword evidence="1" id="KW-0732">Signal</keyword>
<dbReference type="OrthoDB" id="286202at2"/>